<dbReference type="PANTHER" id="PTHR12903">
    <property type="entry name" value="MITOCHONDRIAL RIBOSOMAL PROTEIN L24"/>
    <property type="match status" value="1"/>
</dbReference>
<keyword evidence="3 5" id="KW-0687">Ribonucleoprotein</keyword>
<dbReference type="OrthoDB" id="9807419at2"/>
<dbReference type="GO" id="GO:1990904">
    <property type="term" value="C:ribonucleoprotein complex"/>
    <property type="evidence" value="ECO:0007669"/>
    <property type="project" value="UniProtKB-KW"/>
</dbReference>
<evidence type="ECO:0000256" key="4">
    <source>
        <dbReference type="ARBA" id="ARBA00035206"/>
    </source>
</evidence>
<dbReference type="InterPro" id="IPR005824">
    <property type="entry name" value="KOW"/>
</dbReference>
<reference evidence="8 9" key="2">
    <citation type="journal article" date="2011" name="ISME J.">
        <title>RNA-seq reveals cooperative metabolic interactions between two termite-gut spirochete species in co-culture.</title>
        <authorList>
            <person name="Rosenthal A.Z."/>
            <person name="Matson E.G."/>
            <person name="Eldar A."/>
            <person name="Leadbetter J.R."/>
        </authorList>
    </citation>
    <scope>NUCLEOTIDE SEQUENCE [LARGE SCALE GENOMIC DNA]</scope>
    <source>
        <strain evidence="9">ATCC BAA-888 / DSM 13862 / ZAS-9</strain>
    </source>
</reference>
<evidence type="ECO:0000256" key="2">
    <source>
        <dbReference type="ARBA" id="ARBA00022980"/>
    </source>
</evidence>
<dbReference type="InterPro" id="IPR003256">
    <property type="entry name" value="Ribosomal_uL24"/>
</dbReference>
<comment type="similarity">
    <text evidence="1 5 6">Belongs to the universal ribosomal protein uL24 family.</text>
</comment>
<evidence type="ECO:0000313" key="8">
    <source>
        <dbReference type="EMBL" id="AEF80825.1"/>
    </source>
</evidence>
<dbReference type="InterPro" id="IPR057264">
    <property type="entry name" value="Ribosomal_uL24_C"/>
</dbReference>
<evidence type="ECO:0000259" key="7">
    <source>
        <dbReference type="SMART" id="SM00739"/>
    </source>
</evidence>
<dbReference type="SUPFAM" id="SSF50104">
    <property type="entry name" value="Translation proteins SH3-like domain"/>
    <property type="match status" value="1"/>
</dbReference>
<evidence type="ECO:0000256" key="6">
    <source>
        <dbReference type="RuleBase" id="RU003477"/>
    </source>
</evidence>
<dbReference type="InterPro" id="IPR041988">
    <property type="entry name" value="Ribosomal_uL24_KOW"/>
</dbReference>
<dbReference type="GO" id="GO:0006412">
    <property type="term" value="P:translation"/>
    <property type="evidence" value="ECO:0007669"/>
    <property type="project" value="UniProtKB-UniRule"/>
</dbReference>
<dbReference type="CDD" id="cd06089">
    <property type="entry name" value="KOW_RPL26"/>
    <property type="match status" value="1"/>
</dbReference>
<dbReference type="InterPro" id="IPR008991">
    <property type="entry name" value="Translation_prot_SH3-like_sf"/>
</dbReference>
<dbReference type="Pfam" id="PF00467">
    <property type="entry name" value="KOW"/>
    <property type="match status" value="1"/>
</dbReference>
<dbReference type="EMBL" id="CP001841">
    <property type="protein sequence ID" value="AEF80825.1"/>
    <property type="molecule type" value="Genomic_DNA"/>
</dbReference>
<dbReference type="GO" id="GO:0019843">
    <property type="term" value="F:rRNA binding"/>
    <property type="evidence" value="ECO:0007669"/>
    <property type="project" value="UniProtKB-UniRule"/>
</dbReference>
<dbReference type="AlphaFoldDB" id="F5YDV1"/>
<dbReference type="SMART" id="SM00739">
    <property type="entry name" value="KOW"/>
    <property type="match status" value="1"/>
</dbReference>
<keyword evidence="9" id="KW-1185">Reference proteome</keyword>
<dbReference type="InterPro" id="IPR014722">
    <property type="entry name" value="Rib_uL2_dom2"/>
</dbReference>
<dbReference type="InParanoid" id="F5YDV1"/>
<comment type="function">
    <text evidence="5">One of the proteins that surrounds the polypeptide exit tunnel on the outside of the subunit.</text>
</comment>
<keyword evidence="5" id="KW-0694">RNA-binding</keyword>
<dbReference type="KEGG" id="taz:TREAZ_2662"/>
<dbReference type="NCBIfam" id="TIGR01079">
    <property type="entry name" value="rplX_bact"/>
    <property type="match status" value="1"/>
</dbReference>
<evidence type="ECO:0000313" key="9">
    <source>
        <dbReference type="Proteomes" id="UP000009222"/>
    </source>
</evidence>
<evidence type="ECO:0000256" key="1">
    <source>
        <dbReference type="ARBA" id="ARBA00010618"/>
    </source>
</evidence>
<name>F5YDV1_LEAAZ</name>
<feature type="domain" description="KOW" evidence="7">
    <location>
        <begin position="10"/>
        <end position="37"/>
    </location>
</feature>
<keyword evidence="5" id="KW-0699">rRNA-binding</keyword>
<dbReference type="Pfam" id="PF17136">
    <property type="entry name" value="ribosomal_L24"/>
    <property type="match status" value="1"/>
</dbReference>
<organism evidence="8 9">
    <name type="scientific">Leadbettera azotonutricia (strain ATCC BAA-888 / DSM 13862 / ZAS-9)</name>
    <name type="common">Treponema azotonutricium</name>
    <dbReference type="NCBI Taxonomy" id="545695"/>
    <lineage>
        <taxon>Bacteria</taxon>
        <taxon>Pseudomonadati</taxon>
        <taxon>Spirochaetota</taxon>
        <taxon>Spirochaetia</taxon>
        <taxon>Spirochaetales</taxon>
        <taxon>Breznakiellaceae</taxon>
        <taxon>Leadbettera</taxon>
    </lineage>
</organism>
<dbReference type="Proteomes" id="UP000009222">
    <property type="component" value="Chromosome"/>
</dbReference>
<gene>
    <name evidence="5 8" type="primary">rplX</name>
    <name evidence="8" type="ordered locus">TREAZ_2662</name>
</gene>
<dbReference type="STRING" id="545695.TREAZ_2662"/>
<dbReference type="PROSITE" id="PS01108">
    <property type="entry name" value="RIBOSOMAL_L24"/>
    <property type="match status" value="1"/>
</dbReference>
<dbReference type="HOGENOM" id="CLU_093315_2_3_12"/>
<evidence type="ECO:0000256" key="5">
    <source>
        <dbReference type="HAMAP-Rule" id="MF_01326"/>
    </source>
</evidence>
<comment type="function">
    <text evidence="5">One of two assembly initiator proteins, it binds directly to the 5'-end of the 23S rRNA, where it nucleates assembly of the 50S subunit.</text>
</comment>
<dbReference type="HAMAP" id="MF_01326_B">
    <property type="entry name" value="Ribosomal_uL24_B"/>
    <property type="match status" value="1"/>
</dbReference>
<dbReference type="GO" id="GO:0005840">
    <property type="term" value="C:ribosome"/>
    <property type="evidence" value="ECO:0007669"/>
    <property type="project" value="UniProtKB-KW"/>
</dbReference>
<dbReference type="RefSeq" id="WP_015712869.1">
    <property type="nucleotide sequence ID" value="NC_015577.1"/>
</dbReference>
<dbReference type="GO" id="GO:0003735">
    <property type="term" value="F:structural constituent of ribosome"/>
    <property type="evidence" value="ECO:0007669"/>
    <property type="project" value="InterPro"/>
</dbReference>
<keyword evidence="2 5" id="KW-0689">Ribosomal protein</keyword>
<evidence type="ECO:0000256" key="3">
    <source>
        <dbReference type="ARBA" id="ARBA00023274"/>
    </source>
</evidence>
<sequence length="108" mass="11999">MAETAEHKFKLKKDDTVEIIAGKDKGKRGRILKILRDKDRVVVEGANIVKKAKKRKNQQDRGGIVEIEAALHISNVALVCKKCGPTRIGYKISGETKTRVCRKCGEAL</sequence>
<dbReference type="eggNOG" id="COG0198">
    <property type="taxonomic scope" value="Bacteria"/>
</dbReference>
<dbReference type="InterPro" id="IPR005825">
    <property type="entry name" value="Ribosomal_uL24_CS"/>
</dbReference>
<accession>F5YDV1</accession>
<proteinExistence type="inferred from homology"/>
<comment type="subunit">
    <text evidence="5">Part of the 50S ribosomal subunit.</text>
</comment>
<protein>
    <recommendedName>
        <fullName evidence="4 5">Large ribosomal subunit protein uL24</fullName>
    </recommendedName>
</protein>
<dbReference type="Gene3D" id="2.30.30.30">
    <property type="match status" value="1"/>
</dbReference>
<dbReference type="FunCoup" id="F5YDV1">
    <property type="interactions" value="406"/>
</dbReference>
<reference evidence="9" key="1">
    <citation type="submission" date="2009-12" db="EMBL/GenBank/DDBJ databases">
        <title>Complete sequence of Treponema azotonutricium strain ZAS-9.</title>
        <authorList>
            <person name="Tetu S.G."/>
            <person name="Matson E."/>
            <person name="Ren Q."/>
            <person name="Seshadri R."/>
            <person name="Elbourne L."/>
            <person name="Hassan K.A."/>
            <person name="Durkin A."/>
            <person name="Radune D."/>
            <person name="Mohamoud Y."/>
            <person name="Shay R."/>
            <person name="Jin S."/>
            <person name="Zhang X."/>
            <person name="Lucey K."/>
            <person name="Ballor N.R."/>
            <person name="Ottesen E."/>
            <person name="Rosenthal R."/>
            <person name="Allen A."/>
            <person name="Leadbetter J.R."/>
            <person name="Paulsen I.T."/>
        </authorList>
    </citation>
    <scope>NUCLEOTIDE SEQUENCE [LARGE SCALE GENOMIC DNA]</scope>
    <source>
        <strain evidence="9">ATCC BAA-888 / DSM 13862 / ZAS-9</strain>
    </source>
</reference>